<dbReference type="PANTHER" id="PTHR42847:SF4">
    <property type="entry name" value="ALKANESULFONATE MONOOXYGENASE-RELATED"/>
    <property type="match status" value="1"/>
</dbReference>
<comment type="caution">
    <text evidence="7">The sequence shown here is derived from an EMBL/GenBank/DDBJ whole genome shotgun (WGS) entry which is preliminary data.</text>
</comment>
<keyword evidence="1" id="KW-0285">Flavoprotein</keyword>
<reference evidence="7 8" key="1">
    <citation type="submission" date="2019-06" db="EMBL/GenBank/DDBJ databases">
        <title>Whole genome shotgun sequence of Streptomyces spinoverrucosus NBRC 14228.</title>
        <authorList>
            <person name="Hosoyama A."/>
            <person name="Uohara A."/>
            <person name="Ohji S."/>
            <person name="Ichikawa N."/>
        </authorList>
    </citation>
    <scope>NUCLEOTIDE SEQUENCE [LARGE SCALE GENOMIC DNA]</scope>
    <source>
        <strain evidence="7 8">NBRC 14228</strain>
    </source>
</reference>
<dbReference type="SUPFAM" id="SSF51679">
    <property type="entry name" value="Bacterial luciferase-like"/>
    <property type="match status" value="1"/>
</dbReference>
<feature type="compositionally biased region" description="Basic and acidic residues" evidence="5">
    <location>
        <begin position="85"/>
        <end position="106"/>
    </location>
</feature>
<evidence type="ECO:0000256" key="4">
    <source>
        <dbReference type="ARBA" id="ARBA00023033"/>
    </source>
</evidence>
<dbReference type="Gene3D" id="3.20.20.30">
    <property type="entry name" value="Luciferase-like domain"/>
    <property type="match status" value="1"/>
</dbReference>
<keyword evidence="3" id="KW-0560">Oxidoreductase</keyword>
<dbReference type="InterPro" id="IPR036661">
    <property type="entry name" value="Luciferase-like_sf"/>
</dbReference>
<name>A0A4Y3VKL6_9ACTN</name>
<dbReference type="Pfam" id="PF00296">
    <property type="entry name" value="Bac_luciferase"/>
    <property type="match status" value="1"/>
</dbReference>
<proteinExistence type="predicted"/>
<evidence type="ECO:0000256" key="2">
    <source>
        <dbReference type="ARBA" id="ARBA00022643"/>
    </source>
</evidence>
<evidence type="ECO:0000256" key="3">
    <source>
        <dbReference type="ARBA" id="ARBA00023002"/>
    </source>
</evidence>
<evidence type="ECO:0000256" key="5">
    <source>
        <dbReference type="SAM" id="MobiDB-lite"/>
    </source>
</evidence>
<evidence type="ECO:0000313" key="8">
    <source>
        <dbReference type="Proteomes" id="UP000317881"/>
    </source>
</evidence>
<dbReference type="InterPro" id="IPR050172">
    <property type="entry name" value="SsuD_RutA_monooxygenase"/>
</dbReference>
<feature type="domain" description="Luciferase-like" evidence="6">
    <location>
        <begin position="14"/>
        <end position="90"/>
    </location>
</feature>
<keyword evidence="4" id="KW-0503">Monooxygenase</keyword>
<keyword evidence="8" id="KW-1185">Reference proteome</keyword>
<dbReference type="AlphaFoldDB" id="A0A4Y3VKL6"/>
<organism evidence="7 8">
    <name type="scientific">Streptomyces spinoverrucosus</name>
    <dbReference type="NCBI Taxonomy" id="284043"/>
    <lineage>
        <taxon>Bacteria</taxon>
        <taxon>Bacillati</taxon>
        <taxon>Actinomycetota</taxon>
        <taxon>Actinomycetes</taxon>
        <taxon>Kitasatosporales</taxon>
        <taxon>Streptomycetaceae</taxon>
        <taxon>Streptomyces</taxon>
    </lineage>
</organism>
<dbReference type="GO" id="GO:0008726">
    <property type="term" value="F:alkanesulfonate monooxygenase activity"/>
    <property type="evidence" value="ECO:0007669"/>
    <property type="project" value="TreeGrafter"/>
</dbReference>
<gene>
    <name evidence="7" type="ORF">SSP24_50420</name>
</gene>
<dbReference type="GO" id="GO:0046306">
    <property type="term" value="P:alkanesulfonate catabolic process"/>
    <property type="evidence" value="ECO:0007669"/>
    <property type="project" value="TreeGrafter"/>
</dbReference>
<keyword evidence="2" id="KW-0288">FMN</keyword>
<dbReference type="InterPro" id="IPR011251">
    <property type="entry name" value="Luciferase-like_dom"/>
</dbReference>
<dbReference type="PANTHER" id="PTHR42847">
    <property type="entry name" value="ALKANESULFONATE MONOOXYGENASE"/>
    <property type="match status" value="1"/>
</dbReference>
<dbReference type="Proteomes" id="UP000317881">
    <property type="component" value="Unassembled WGS sequence"/>
</dbReference>
<feature type="region of interest" description="Disordered" evidence="5">
    <location>
        <begin position="85"/>
        <end position="140"/>
    </location>
</feature>
<sequence length="140" mass="15575">MVDAVFSRAAIIAGREISSLRMPYMTLAYLAAHTSTVRLGSLVTEVTCRRPGLLAWIATTLDVLSGGRATLGIGAAWYDREHHGLGAARETDRPGRPGRPRSDWGCRRYRPSSCPAPGPRPAAWPQRLRRHRVQRTERPY</sequence>
<evidence type="ECO:0000259" key="6">
    <source>
        <dbReference type="Pfam" id="PF00296"/>
    </source>
</evidence>
<protein>
    <recommendedName>
        <fullName evidence="6">Luciferase-like domain-containing protein</fullName>
    </recommendedName>
</protein>
<dbReference type="EMBL" id="BJND01000038">
    <property type="protein sequence ID" value="GEC07387.1"/>
    <property type="molecule type" value="Genomic_DNA"/>
</dbReference>
<evidence type="ECO:0000313" key="7">
    <source>
        <dbReference type="EMBL" id="GEC07387.1"/>
    </source>
</evidence>
<accession>A0A4Y3VKL6</accession>
<dbReference type="OrthoDB" id="4029802at2"/>
<evidence type="ECO:0000256" key="1">
    <source>
        <dbReference type="ARBA" id="ARBA00022630"/>
    </source>
</evidence>